<name>A0ABV5G4E1_9MICC</name>
<organism evidence="2 3">
    <name type="scientific">Citricoccus parietis</name>
    <dbReference type="NCBI Taxonomy" id="592307"/>
    <lineage>
        <taxon>Bacteria</taxon>
        <taxon>Bacillati</taxon>
        <taxon>Actinomycetota</taxon>
        <taxon>Actinomycetes</taxon>
        <taxon>Micrococcales</taxon>
        <taxon>Micrococcaceae</taxon>
        <taxon>Citricoccus</taxon>
    </lineage>
</organism>
<keyword evidence="3" id="KW-1185">Reference proteome</keyword>
<sequence>MGPSPGCGPTPRPSRTAHLASGSMSTDSGGIRRKTKGTSPSSAGWPGTWNLIPPVRST</sequence>
<dbReference type="EMBL" id="JBHMFI010000001">
    <property type="protein sequence ID" value="MFB9073805.1"/>
    <property type="molecule type" value="Genomic_DNA"/>
</dbReference>
<gene>
    <name evidence="2" type="ORF">ACFFX0_22415</name>
</gene>
<accession>A0ABV5G4E1</accession>
<dbReference type="Proteomes" id="UP001589575">
    <property type="component" value="Unassembled WGS sequence"/>
</dbReference>
<feature type="compositionally biased region" description="Pro residues" evidence="1">
    <location>
        <begin position="1"/>
        <end position="12"/>
    </location>
</feature>
<evidence type="ECO:0000256" key="1">
    <source>
        <dbReference type="SAM" id="MobiDB-lite"/>
    </source>
</evidence>
<evidence type="ECO:0000313" key="3">
    <source>
        <dbReference type="Proteomes" id="UP001589575"/>
    </source>
</evidence>
<feature type="region of interest" description="Disordered" evidence="1">
    <location>
        <begin position="1"/>
        <end position="58"/>
    </location>
</feature>
<reference evidence="2 3" key="1">
    <citation type="submission" date="2024-09" db="EMBL/GenBank/DDBJ databases">
        <authorList>
            <person name="Sun Q."/>
            <person name="Mori K."/>
        </authorList>
    </citation>
    <scope>NUCLEOTIDE SEQUENCE [LARGE SCALE GENOMIC DNA]</scope>
    <source>
        <strain evidence="2 3">CCM 7609</strain>
    </source>
</reference>
<evidence type="ECO:0000313" key="2">
    <source>
        <dbReference type="EMBL" id="MFB9073805.1"/>
    </source>
</evidence>
<proteinExistence type="predicted"/>
<comment type="caution">
    <text evidence="2">The sequence shown here is derived from an EMBL/GenBank/DDBJ whole genome shotgun (WGS) entry which is preliminary data.</text>
</comment>
<protein>
    <submittedName>
        <fullName evidence="2">Uncharacterized protein</fullName>
    </submittedName>
</protein>